<feature type="compositionally biased region" description="Pro residues" evidence="1">
    <location>
        <begin position="263"/>
        <end position="272"/>
    </location>
</feature>
<feature type="chain" id="PRO_5039576441" description="PknH-like extracellular domain-containing protein" evidence="2">
    <location>
        <begin position="22"/>
        <end position="272"/>
    </location>
</feature>
<dbReference type="RefSeq" id="WP_211041226.1">
    <property type="nucleotide sequence ID" value="NZ_JAELVF020000001.1"/>
</dbReference>
<gene>
    <name evidence="3" type="ORF">JGS22_015930</name>
</gene>
<evidence type="ECO:0000256" key="2">
    <source>
        <dbReference type="SAM" id="SignalP"/>
    </source>
</evidence>
<keyword evidence="2" id="KW-0732">Signal</keyword>
<dbReference type="Proteomes" id="UP000694501">
    <property type="component" value="Unassembled WGS sequence"/>
</dbReference>
<dbReference type="PROSITE" id="PS51257">
    <property type="entry name" value="PROKAR_LIPOPROTEIN"/>
    <property type="match status" value="1"/>
</dbReference>
<evidence type="ECO:0008006" key="5">
    <source>
        <dbReference type="Google" id="ProtNLM"/>
    </source>
</evidence>
<accession>A0A949JPV8</accession>
<feature type="region of interest" description="Disordered" evidence="1">
    <location>
        <begin position="74"/>
        <end position="98"/>
    </location>
</feature>
<sequence>MNTTPRSAALLAAAVALGLLAVGCGSGAVGPVAGTGPGRAAESGSPAVGAAERLGGDDLELALLDIGDLPSGWAPDTAKAAEERGIGVPEPAGRQCSSLFDKPADERAENRFARTEVGPFVVARAHSWRNAEAAQKALEEFREAAEECESFEVEEGPSHDRTRVGYTAERLRMPELGDESVALRFVREGPGDEEATVLADVVSVRLGSAGVHLAQAGVDDEDATGIGPLVRTAVDKLGEVVSDGTPEPTGSFPDVTRLNGDPYPDPYPRPHD</sequence>
<evidence type="ECO:0000256" key="1">
    <source>
        <dbReference type="SAM" id="MobiDB-lite"/>
    </source>
</evidence>
<keyword evidence="4" id="KW-1185">Reference proteome</keyword>
<organism evidence="3 4">
    <name type="scientific">Streptomyces tardus</name>
    <dbReference type="NCBI Taxonomy" id="2780544"/>
    <lineage>
        <taxon>Bacteria</taxon>
        <taxon>Bacillati</taxon>
        <taxon>Actinomycetota</taxon>
        <taxon>Actinomycetes</taxon>
        <taxon>Kitasatosporales</taxon>
        <taxon>Streptomycetaceae</taxon>
        <taxon>Streptomyces</taxon>
    </lineage>
</organism>
<dbReference type="AlphaFoldDB" id="A0A949JPV8"/>
<comment type="caution">
    <text evidence="3">The sequence shown here is derived from an EMBL/GenBank/DDBJ whole genome shotgun (WGS) entry which is preliminary data.</text>
</comment>
<evidence type="ECO:0000313" key="4">
    <source>
        <dbReference type="Proteomes" id="UP000694501"/>
    </source>
</evidence>
<reference evidence="3" key="1">
    <citation type="submission" date="2021-06" db="EMBL/GenBank/DDBJ databases">
        <title>Sequencing of actinobacteria type strains.</title>
        <authorList>
            <person name="Nguyen G.-S."/>
            <person name="Wentzel A."/>
        </authorList>
    </citation>
    <scope>NUCLEOTIDE SEQUENCE</scope>
    <source>
        <strain evidence="3">P38-E01</strain>
    </source>
</reference>
<proteinExistence type="predicted"/>
<feature type="signal peptide" evidence="2">
    <location>
        <begin position="1"/>
        <end position="21"/>
    </location>
</feature>
<dbReference type="EMBL" id="JAELVF020000001">
    <property type="protein sequence ID" value="MBU7599056.1"/>
    <property type="molecule type" value="Genomic_DNA"/>
</dbReference>
<name>A0A949JPV8_9ACTN</name>
<feature type="region of interest" description="Disordered" evidence="1">
    <location>
        <begin position="238"/>
        <end position="272"/>
    </location>
</feature>
<protein>
    <recommendedName>
        <fullName evidence="5">PknH-like extracellular domain-containing protein</fullName>
    </recommendedName>
</protein>
<evidence type="ECO:0000313" key="3">
    <source>
        <dbReference type="EMBL" id="MBU7599056.1"/>
    </source>
</evidence>